<sequence length="324" mass="33424">MRKGETEAQSPRQAADRTSQPCSGAYCVQRAGGLAGSFCSHRSSPSSPSPVPPPDLSHDRGGSGRNGQGKKKSWAEPTPPHSPPPPLPSHGDPCGSGPQDSGVRGRGRVPPSGPQLGGGTWKAGKTTAQPAPRQPLPPLRPLAQRAEATPLYNRGRAGWLFHLGTREPSGPEPSAESPPPGPLPQLGKLRPPERAGARPAVPTPSPPTHPQQPGQPRPTPASVLAVRTALPAPAAILPRPRRRGQSPRPPSPASAQRLGACLSGGPHPPSTPGGPLPPRPGELWGQISWQAGTAPRSGAESYCRGSDAAAGARERRGESQRGES</sequence>
<reference evidence="2" key="1">
    <citation type="submission" date="2023-04" db="EMBL/GenBank/DDBJ databases">
        <authorList>
            <consortium name="ELIXIR-Norway"/>
        </authorList>
    </citation>
    <scope>NUCLEOTIDE SEQUENCE [LARGE SCALE GENOMIC DNA]</scope>
</reference>
<name>A0ABN8Z820_RANTA</name>
<protein>
    <recommendedName>
        <fullName evidence="4">Basic proline-rich protein-like</fullName>
    </recommendedName>
</protein>
<feature type="region of interest" description="Disordered" evidence="1">
    <location>
        <begin position="162"/>
        <end position="324"/>
    </location>
</feature>
<feature type="region of interest" description="Disordered" evidence="1">
    <location>
        <begin position="35"/>
        <end position="150"/>
    </location>
</feature>
<feature type="compositionally biased region" description="Basic and acidic residues" evidence="1">
    <location>
        <begin position="312"/>
        <end position="324"/>
    </location>
</feature>
<feature type="compositionally biased region" description="Low complexity" evidence="1">
    <location>
        <begin position="229"/>
        <end position="238"/>
    </location>
</feature>
<accession>A0ABN8Z820</accession>
<feature type="compositionally biased region" description="Pro residues" evidence="1">
    <location>
        <begin position="77"/>
        <end position="88"/>
    </location>
</feature>
<organism evidence="2 3">
    <name type="scientific">Rangifer tarandus platyrhynchus</name>
    <name type="common">Svalbard reindeer</name>
    <dbReference type="NCBI Taxonomy" id="3082113"/>
    <lineage>
        <taxon>Eukaryota</taxon>
        <taxon>Metazoa</taxon>
        <taxon>Chordata</taxon>
        <taxon>Craniata</taxon>
        <taxon>Vertebrata</taxon>
        <taxon>Euteleostomi</taxon>
        <taxon>Mammalia</taxon>
        <taxon>Eutheria</taxon>
        <taxon>Laurasiatheria</taxon>
        <taxon>Artiodactyla</taxon>
        <taxon>Ruminantia</taxon>
        <taxon>Pecora</taxon>
        <taxon>Cervidae</taxon>
        <taxon>Odocoileinae</taxon>
        <taxon>Rangifer</taxon>
    </lineage>
</organism>
<dbReference type="EMBL" id="OX459939">
    <property type="protein sequence ID" value="CAI9170018.1"/>
    <property type="molecule type" value="Genomic_DNA"/>
</dbReference>
<evidence type="ECO:0000313" key="2">
    <source>
        <dbReference type="EMBL" id="CAI9170018.1"/>
    </source>
</evidence>
<evidence type="ECO:0000256" key="1">
    <source>
        <dbReference type="SAM" id="MobiDB-lite"/>
    </source>
</evidence>
<proteinExistence type="predicted"/>
<feature type="compositionally biased region" description="Pro residues" evidence="1">
    <location>
        <begin position="266"/>
        <end position="280"/>
    </location>
</feature>
<evidence type="ECO:0000313" key="3">
    <source>
        <dbReference type="Proteomes" id="UP001176941"/>
    </source>
</evidence>
<feature type="compositionally biased region" description="Pro residues" evidence="1">
    <location>
        <begin position="201"/>
        <end position="219"/>
    </location>
</feature>
<dbReference type="Proteomes" id="UP001176941">
    <property type="component" value="Chromosome 3"/>
</dbReference>
<feature type="compositionally biased region" description="Polar residues" evidence="1">
    <location>
        <begin position="7"/>
        <end position="22"/>
    </location>
</feature>
<feature type="compositionally biased region" description="Low complexity" evidence="1">
    <location>
        <begin position="122"/>
        <end position="131"/>
    </location>
</feature>
<keyword evidence="3" id="KW-1185">Reference proteome</keyword>
<evidence type="ECO:0008006" key="4">
    <source>
        <dbReference type="Google" id="ProtNLM"/>
    </source>
</evidence>
<gene>
    <name evidence="2" type="ORF">MRATA1EN1_LOCUS18980</name>
</gene>
<feature type="region of interest" description="Disordered" evidence="1">
    <location>
        <begin position="1"/>
        <end position="22"/>
    </location>
</feature>